<feature type="compositionally biased region" description="Low complexity" evidence="1">
    <location>
        <begin position="52"/>
        <end position="69"/>
    </location>
</feature>
<gene>
    <name evidence="2" type="ORF">DHEL01_v209382</name>
</gene>
<dbReference type="OrthoDB" id="4222821at2759"/>
<feature type="region of interest" description="Disordered" evidence="1">
    <location>
        <begin position="51"/>
        <end position="70"/>
    </location>
</feature>
<dbReference type="AlphaFoldDB" id="A0A2P5HPT1"/>
<dbReference type="STRING" id="158607.A0A2P5HPT1"/>
<keyword evidence="3" id="KW-1185">Reference proteome</keyword>
<dbReference type="InParanoid" id="A0A2P5HPT1"/>
<protein>
    <recommendedName>
        <fullName evidence="4">LysM domain-containing protein</fullName>
    </recommendedName>
</protein>
<sequence length="440" mass="48350">MNEFHGKRVKQDSLQSIQQFLESPLLLGDLTQDGELPNLFSSETPMDWMTWGSAGSNSANSMSAQSNSEESLEYSTDNSETLLKYQEALVEDQRDVIARESSHNAALTCEVANLVSCLFELVPPDPAHQAETSSGVKGTAPTARPAEKIRTLLQATQKLSGVFAKLPSQSGILETDSSGCESAPMSLDGPTKLLLLSSYAKIFQGFRQIFTTIYYSIRRAENIKGLLYDLRVEDVMLDGDENLKVLILMQVVTHKLNTLGVRLGIPEKHQISVGPGSSSQTIDLDRTCGREQNVGRTEPTLDAILSGNKTDKCVFLEEFRDNKIKRTICATIVCKNWITLAQFQAWNPSNGMVTNCKTFHFVQDNQTCGVIAASYEISVSDFSGFQARNWAKVVPILYLNTFIPVDDSTRQVMIRTCSSGDAKSSFGKSWPLPGAGPSAY</sequence>
<evidence type="ECO:0008006" key="4">
    <source>
        <dbReference type="Google" id="ProtNLM"/>
    </source>
</evidence>
<dbReference type="Proteomes" id="UP000094444">
    <property type="component" value="Unassembled WGS sequence"/>
</dbReference>
<evidence type="ECO:0000313" key="2">
    <source>
        <dbReference type="EMBL" id="POS72225.1"/>
    </source>
</evidence>
<comment type="caution">
    <text evidence="2">The sequence shown here is derived from an EMBL/GenBank/DDBJ whole genome shotgun (WGS) entry which is preliminary data.</text>
</comment>
<accession>A0A2P5HPT1</accession>
<dbReference type="EMBL" id="MAVT02001054">
    <property type="protein sequence ID" value="POS72225.1"/>
    <property type="molecule type" value="Genomic_DNA"/>
</dbReference>
<proteinExistence type="predicted"/>
<evidence type="ECO:0000313" key="3">
    <source>
        <dbReference type="Proteomes" id="UP000094444"/>
    </source>
</evidence>
<evidence type="ECO:0000256" key="1">
    <source>
        <dbReference type="SAM" id="MobiDB-lite"/>
    </source>
</evidence>
<organism evidence="2 3">
    <name type="scientific">Diaporthe helianthi</name>
    <dbReference type="NCBI Taxonomy" id="158607"/>
    <lineage>
        <taxon>Eukaryota</taxon>
        <taxon>Fungi</taxon>
        <taxon>Dikarya</taxon>
        <taxon>Ascomycota</taxon>
        <taxon>Pezizomycotina</taxon>
        <taxon>Sordariomycetes</taxon>
        <taxon>Sordariomycetidae</taxon>
        <taxon>Diaporthales</taxon>
        <taxon>Diaporthaceae</taxon>
        <taxon>Diaporthe</taxon>
    </lineage>
</organism>
<name>A0A2P5HPT1_DIAHE</name>
<reference evidence="2" key="1">
    <citation type="submission" date="2017-09" db="EMBL/GenBank/DDBJ databases">
        <title>Polyketide synthases of a Diaporthe helianthi virulent isolate.</title>
        <authorList>
            <person name="Baroncelli R."/>
        </authorList>
    </citation>
    <scope>NUCLEOTIDE SEQUENCE [LARGE SCALE GENOMIC DNA]</scope>
    <source>
        <strain evidence="2">7/96</strain>
    </source>
</reference>